<evidence type="ECO:0000256" key="6">
    <source>
        <dbReference type="ARBA" id="ARBA00022801"/>
    </source>
</evidence>
<dbReference type="STRING" id="690850.Desaf_2657"/>
<dbReference type="eggNOG" id="COG0750">
    <property type="taxonomic scope" value="Bacteria"/>
</dbReference>
<comment type="subcellular location">
    <subcellularLocation>
        <location evidence="2">Membrane</location>
        <topology evidence="2">Multi-pass membrane protein</topology>
    </subcellularLocation>
</comment>
<evidence type="ECO:0000256" key="8">
    <source>
        <dbReference type="ARBA" id="ARBA00022989"/>
    </source>
</evidence>
<dbReference type="PANTHER" id="PTHR42837:SF2">
    <property type="entry name" value="MEMBRANE METALLOPROTEASE ARASP2, CHLOROPLASTIC-RELATED"/>
    <property type="match status" value="1"/>
</dbReference>
<dbReference type="PANTHER" id="PTHR42837">
    <property type="entry name" value="REGULATOR OF SIGMA-E PROTEASE RSEP"/>
    <property type="match status" value="1"/>
</dbReference>
<evidence type="ECO:0000256" key="5">
    <source>
        <dbReference type="ARBA" id="ARBA00022692"/>
    </source>
</evidence>
<dbReference type="SMART" id="SM00228">
    <property type="entry name" value="PDZ"/>
    <property type="match status" value="1"/>
</dbReference>
<evidence type="ECO:0000256" key="4">
    <source>
        <dbReference type="ARBA" id="ARBA00022670"/>
    </source>
</evidence>
<dbReference type="RefSeq" id="WP_014260667.1">
    <property type="nucleotide sequence ID" value="NC_016629.1"/>
</dbReference>
<feature type="transmembrane region" description="Helical" evidence="11">
    <location>
        <begin position="329"/>
        <end position="347"/>
    </location>
</feature>
<evidence type="ECO:0000256" key="1">
    <source>
        <dbReference type="ARBA" id="ARBA00001947"/>
    </source>
</evidence>
<evidence type="ECO:0000256" key="9">
    <source>
        <dbReference type="ARBA" id="ARBA00023049"/>
    </source>
</evidence>
<dbReference type="GO" id="GO:0006508">
    <property type="term" value="P:proteolysis"/>
    <property type="evidence" value="ECO:0007669"/>
    <property type="project" value="UniProtKB-KW"/>
</dbReference>
<feature type="transmembrane region" description="Helical" evidence="11">
    <location>
        <begin position="96"/>
        <end position="117"/>
    </location>
</feature>
<dbReference type="CDD" id="cd23081">
    <property type="entry name" value="cpPDZ_EcRseP-like"/>
    <property type="match status" value="1"/>
</dbReference>
<gene>
    <name evidence="13" type="ORF">Desaf_2657</name>
</gene>
<dbReference type="InterPro" id="IPR041489">
    <property type="entry name" value="PDZ_6"/>
</dbReference>
<keyword evidence="4 13" id="KW-0645">Protease</keyword>
<evidence type="ECO:0000313" key="13">
    <source>
        <dbReference type="EMBL" id="EGJ50974.1"/>
    </source>
</evidence>
<feature type="domain" description="PDZ" evidence="12">
    <location>
        <begin position="113"/>
        <end position="184"/>
    </location>
</feature>
<dbReference type="InterPro" id="IPR008915">
    <property type="entry name" value="Peptidase_M50"/>
</dbReference>
<dbReference type="EC" id="3.4.24.-" evidence="11"/>
<evidence type="ECO:0000313" key="14">
    <source>
        <dbReference type="Proteomes" id="UP000007844"/>
    </source>
</evidence>
<proteinExistence type="inferred from homology"/>
<dbReference type="EMBL" id="CP003221">
    <property type="protein sequence ID" value="EGJ50974.1"/>
    <property type="molecule type" value="Genomic_DNA"/>
</dbReference>
<dbReference type="InterPro" id="IPR036034">
    <property type="entry name" value="PDZ_sf"/>
</dbReference>
<evidence type="ECO:0000256" key="11">
    <source>
        <dbReference type="RuleBase" id="RU362031"/>
    </source>
</evidence>
<keyword evidence="6 11" id="KW-0378">Hydrolase</keyword>
<comment type="similarity">
    <text evidence="3 11">Belongs to the peptidase M50B family.</text>
</comment>
<keyword evidence="10 11" id="KW-0472">Membrane</keyword>
<dbReference type="GO" id="GO:0004222">
    <property type="term" value="F:metalloendopeptidase activity"/>
    <property type="evidence" value="ECO:0007669"/>
    <property type="project" value="InterPro"/>
</dbReference>
<feature type="transmembrane region" description="Helical" evidence="11">
    <location>
        <begin position="279"/>
        <end position="301"/>
    </location>
</feature>
<dbReference type="SUPFAM" id="SSF50156">
    <property type="entry name" value="PDZ domain-like"/>
    <property type="match status" value="1"/>
</dbReference>
<accession>F3Z0G4</accession>
<dbReference type="CDD" id="cd06163">
    <property type="entry name" value="S2P-M50_PDZ_RseP-like"/>
    <property type="match status" value="1"/>
</dbReference>
<dbReference type="GO" id="GO:0016020">
    <property type="term" value="C:membrane"/>
    <property type="evidence" value="ECO:0007669"/>
    <property type="project" value="UniProtKB-SubCell"/>
</dbReference>
<dbReference type="Proteomes" id="UP000007844">
    <property type="component" value="Chromosome"/>
</dbReference>
<dbReference type="Pfam" id="PF02163">
    <property type="entry name" value="Peptidase_M50"/>
    <property type="match status" value="1"/>
</dbReference>
<organism evidence="13 14">
    <name type="scientific">Desulfocurvibacter africanus subsp. africanus str. Walvis Bay</name>
    <dbReference type="NCBI Taxonomy" id="690850"/>
    <lineage>
        <taxon>Bacteria</taxon>
        <taxon>Pseudomonadati</taxon>
        <taxon>Thermodesulfobacteriota</taxon>
        <taxon>Desulfovibrionia</taxon>
        <taxon>Desulfovibrionales</taxon>
        <taxon>Desulfovibrionaceae</taxon>
        <taxon>Desulfocurvibacter</taxon>
    </lineage>
</organism>
<evidence type="ECO:0000256" key="2">
    <source>
        <dbReference type="ARBA" id="ARBA00004141"/>
    </source>
</evidence>
<keyword evidence="7 11" id="KW-0862">Zinc</keyword>
<reference evidence="13 14" key="1">
    <citation type="journal article" date="2011" name="J. Bacteriol.">
        <title>Genome sequence of the mercury-methylating and pleomorphic Desulfovibrio africanus Strain Walvis Bay.</title>
        <authorList>
            <person name="Brown S.D."/>
            <person name="Wall J.D."/>
            <person name="Kucken A.M."/>
            <person name="Gilmour C.C."/>
            <person name="Podar M."/>
            <person name="Brandt C.C."/>
            <person name="Teshima H."/>
            <person name="Detter J.C."/>
            <person name="Han C.S."/>
            <person name="Land M.L."/>
            <person name="Lucas S."/>
            <person name="Han J."/>
            <person name="Pennacchio L."/>
            <person name="Nolan M."/>
            <person name="Pitluck S."/>
            <person name="Woyke T."/>
            <person name="Goodwin L."/>
            <person name="Palumbo A.V."/>
            <person name="Elias D.A."/>
        </authorList>
    </citation>
    <scope>NUCLEOTIDE SEQUENCE [LARGE SCALE GENOMIC DNA]</scope>
    <source>
        <strain evidence="13 14">Walvis Bay</strain>
    </source>
</reference>
<evidence type="ECO:0000256" key="3">
    <source>
        <dbReference type="ARBA" id="ARBA00007931"/>
    </source>
</evidence>
<protein>
    <recommendedName>
        <fullName evidence="11">Zinc metalloprotease</fullName>
        <ecNumber evidence="11">3.4.24.-</ecNumber>
    </recommendedName>
</protein>
<keyword evidence="11" id="KW-0479">Metal-binding</keyword>
<dbReference type="InterPro" id="IPR004387">
    <property type="entry name" value="Pept_M50_Zn"/>
</dbReference>
<dbReference type="Gene3D" id="2.30.42.10">
    <property type="match status" value="1"/>
</dbReference>
<evidence type="ECO:0000259" key="12">
    <source>
        <dbReference type="SMART" id="SM00228"/>
    </source>
</evidence>
<keyword evidence="14" id="KW-1185">Reference proteome</keyword>
<dbReference type="NCBIfam" id="TIGR00054">
    <property type="entry name" value="RIP metalloprotease RseP"/>
    <property type="match status" value="1"/>
</dbReference>
<evidence type="ECO:0000256" key="10">
    <source>
        <dbReference type="ARBA" id="ARBA00023136"/>
    </source>
</evidence>
<feature type="transmembrane region" description="Helical" evidence="11">
    <location>
        <begin position="7"/>
        <end position="30"/>
    </location>
</feature>
<dbReference type="GO" id="GO:0046872">
    <property type="term" value="F:metal ion binding"/>
    <property type="evidence" value="ECO:0007669"/>
    <property type="project" value="UniProtKB-KW"/>
</dbReference>
<keyword evidence="5 11" id="KW-0812">Transmembrane</keyword>
<dbReference type="InterPro" id="IPR001478">
    <property type="entry name" value="PDZ"/>
</dbReference>
<dbReference type="AlphaFoldDB" id="F3Z0G4"/>
<comment type="cofactor">
    <cofactor evidence="1 11">
        <name>Zn(2+)</name>
        <dbReference type="ChEBI" id="CHEBI:29105"/>
    </cofactor>
</comment>
<dbReference type="KEGG" id="daf:Desaf_2657"/>
<keyword evidence="8 11" id="KW-1133">Transmembrane helix</keyword>
<dbReference type="HOGENOM" id="CLU_025778_1_0_7"/>
<sequence>MIQSIIAVAVVLGGLIFFHELGHFIVARLFGVGVTTFSLGFGPRLFGVRRNHTDYKVSAIPLGGYVHMVGEQPGQELPEGFSRKESFTARPAWQRMIIVAAGPFFNFFLAILIYWGIFWSQGQLILVPEVGRILADSPAMEAGLREGDLIRSVGGQAIDNWEDLLQIVSQAEGRELSLTLERDGQNQTVTLTPRLLTRTNIFGEESRVPMIGVAASGKTRAVPLGGGSAFTAAVEQTWNVLVLTVEGVIKMIERVIPVETIGGPIMIAQMVSQQAEQGLVNVLALAALISINLGFLNLLPIPVLDGGHILFFAIETVTGKPLSERWQAITIRIGLALLLGLMFLAIYNDVTRIFRDAS</sequence>
<evidence type="ECO:0000256" key="7">
    <source>
        <dbReference type="ARBA" id="ARBA00022833"/>
    </source>
</evidence>
<dbReference type="Pfam" id="PF17820">
    <property type="entry name" value="PDZ_6"/>
    <property type="match status" value="1"/>
</dbReference>
<name>F3Z0G4_DESAF</name>
<keyword evidence="9 11" id="KW-0482">Metalloprotease</keyword>